<evidence type="ECO:0000313" key="2">
    <source>
        <dbReference type="EMBL" id="KAG5610721.1"/>
    </source>
</evidence>
<accession>A0A9J5ZCY3</accession>
<comment type="caution">
    <text evidence="2">The sequence shown here is derived from an EMBL/GenBank/DDBJ whole genome shotgun (WGS) entry which is preliminary data.</text>
</comment>
<feature type="compositionally biased region" description="Basic and acidic residues" evidence="1">
    <location>
        <begin position="7"/>
        <end position="32"/>
    </location>
</feature>
<feature type="region of interest" description="Disordered" evidence="1">
    <location>
        <begin position="1"/>
        <end position="73"/>
    </location>
</feature>
<sequence>AQNGANRVEKNKKWNPADHRVQLGESLKRHEPPFVPIRKTLKEGDQKARKGGASESSISFTKQYCGSPSSSEISTNVAEQSSAAQFVKTINTIWRGFCGDLKKEVLLPQDGIANTKAPMCFRLAREGGCEPKTTRLMS</sequence>
<dbReference type="EMBL" id="JACXVP010000004">
    <property type="protein sequence ID" value="KAG5610721.1"/>
    <property type="molecule type" value="Genomic_DNA"/>
</dbReference>
<feature type="compositionally biased region" description="Polar residues" evidence="1">
    <location>
        <begin position="54"/>
        <end position="73"/>
    </location>
</feature>
<protein>
    <submittedName>
        <fullName evidence="2">Uncharacterized protein</fullName>
    </submittedName>
</protein>
<dbReference type="Proteomes" id="UP000824120">
    <property type="component" value="Chromosome 4"/>
</dbReference>
<evidence type="ECO:0000256" key="1">
    <source>
        <dbReference type="SAM" id="MobiDB-lite"/>
    </source>
</evidence>
<dbReference type="AlphaFoldDB" id="A0A9J5ZCY3"/>
<gene>
    <name evidence="2" type="ORF">H5410_022002</name>
</gene>
<name>A0A9J5ZCY3_SOLCO</name>
<feature type="non-terminal residue" evidence="2">
    <location>
        <position position="1"/>
    </location>
</feature>
<reference evidence="2 3" key="1">
    <citation type="submission" date="2020-09" db="EMBL/GenBank/DDBJ databases">
        <title>De no assembly of potato wild relative species, Solanum commersonii.</title>
        <authorList>
            <person name="Cho K."/>
        </authorList>
    </citation>
    <scope>NUCLEOTIDE SEQUENCE [LARGE SCALE GENOMIC DNA]</scope>
    <source>
        <strain evidence="2">LZ3.2</strain>
        <tissue evidence="2">Leaf</tissue>
    </source>
</reference>
<proteinExistence type="predicted"/>
<evidence type="ECO:0000313" key="3">
    <source>
        <dbReference type="Proteomes" id="UP000824120"/>
    </source>
</evidence>
<organism evidence="2 3">
    <name type="scientific">Solanum commersonii</name>
    <name type="common">Commerson's wild potato</name>
    <name type="synonym">Commerson's nightshade</name>
    <dbReference type="NCBI Taxonomy" id="4109"/>
    <lineage>
        <taxon>Eukaryota</taxon>
        <taxon>Viridiplantae</taxon>
        <taxon>Streptophyta</taxon>
        <taxon>Embryophyta</taxon>
        <taxon>Tracheophyta</taxon>
        <taxon>Spermatophyta</taxon>
        <taxon>Magnoliopsida</taxon>
        <taxon>eudicotyledons</taxon>
        <taxon>Gunneridae</taxon>
        <taxon>Pentapetalae</taxon>
        <taxon>asterids</taxon>
        <taxon>lamiids</taxon>
        <taxon>Solanales</taxon>
        <taxon>Solanaceae</taxon>
        <taxon>Solanoideae</taxon>
        <taxon>Solaneae</taxon>
        <taxon>Solanum</taxon>
    </lineage>
</organism>
<keyword evidence="3" id="KW-1185">Reference proteome</keyword>